<dbReference type="RefSeq" id="WP_207333203.1">
    <property type="nucleotide sequence ID" value="NZ_JAFMYW010000027.1"/>
</dbReference>
<dbReference type="Proteomes" id="UP000664628">
    <property type="component" value="Unassembled WGS sequence"/>
</dbReference>
<reference evidence="1 2" key="1">
    <citation type="submission" date="2021-03" db="EMBL/GenBank/DDBJ databases">
        <title>Fibrella sp. HMF5405 genome sequencing and assembly.</title>
        <authorList>
            <person name="Kang H."/>
            <person name="Kim H."/>
            <person name="Bae S."/>
            <person name="Joh K."/>
        </authorList>
    </citation>
    <scope>NUCLEOTIDE SEQUENCE [LARGE SCALE GENOMIC DNA]</scope>
    <source>
        <strain evidence="1 2">HMF5405</strain>
    </source>
</reference>
<evidence type="ECO:0000313" key="2">
    <source>
        <dbReference type="Proteomes" id="UP000664628"/>
    </source>
</evidence>
<gene>
    <name evidence="1" type="ORF">J2I46_32065</name>
</gene>
<evidence type="ECO:0000313" key="1">
    <source>
        <dbReference type="EMBL" id="MBO0953251.1"/>
    </source>
</evidence>
<sequence length="287" mass="32975">MSDLTNIHYQAEIKINFSSWERFNLRFLGNDGVVLFCYLVFKCKDAVEWSHSDKDILEELGIGRTKLDTLTERFKTMGILHTEVGRNAYNNKITTYRIDFNELAKPDNLKEIYRQKTAKGKDVNLELYSEVFKTIAQHQPRQKPRVTGQAVGITTPQVKAFAKELEDLGKRRRDTFNEQQTKAGNHRIFGYLKFSPDNIRALARAIRHFNDNQFIESAFVAYVDVLNAHAVNQPTTHTPSIPHNLRKPINFFLSYDANEEEVGGSEFSSYPVIYSFGNYAGGGEYLM</sequence>
<organism evidence="1 2">
    <name type="scientific">Fibrella forsythiae</name>
    <dbReference type="NCBI Taxonomy" id="2817061"/>
    <lineage>
        <taxon>Bacteria</taxon>
        <taxon>Pseudomonadati</taxon>
        <taxon>Bacteroidota</taxon>
        <taxon>Cytophagia</taxon>
        <taxon>Cytophagales</taxon>
        <taxon>Spirosomataceae</taxon>
        <taxon>Fibrella</taxon>
    </lineage>
</organism>
<name>A0ABS3JV40_9BACT</name>
<dbReference type="EMBL" id="JAFMYW010000027">
    <property type="protein sequence ID" value="MBO0953251.1"/>
    <property type="molecule type" value="Genomic_DNA"/>
</dbReference>
<proteinExistence type="predicted"/>
<comment type="caution">
    <text evidence="1">The sequence shown here is derived from an EMBL/GenBank/DDBJ whole genome shotgun (WGS) entry which is preliminary data.</text>
</comment>
<keyword evidence="2" id="KW-1185">Reference proteome</keyword>
<accession>A0ABS3JV40</accession>
<evidence type="ECO:0008006" key="3">
    <source>
        <dbReference type="Google" id="ProtNLM"/>
    </source>
</evidence>
<protein>
    <recommendedName>
        <fullName evidence="3">Helix-turn-helix domain-containing protein</fullName>
    </recommendedName>
</protein>